<dbReference type="InterPro" id="IPR001451">
    <property type="entry name" value="Hexapep"/>
</dbReference>
<keyword evidence="5 7" id="KW-0443">Lipid metabolism</keyword>
<dbReference type="Pfam" id="PF00132">
    <property type="entry name" value="Hexapep"/>
    <property type="match status" value="3"/>
</dbReference>
<evidence type="ECO:0000256" key="5">
    <source>
        <dbReference type="ARBA" id="ARBA00023098"/>
    </source>
</evidence>
<dbReference type="GO" id="GO:0103118">
    <property type="term" value="F:UDP-3-O-[(3R)-3-hydroxyacyl]-glucosamine N-acyltransferase activity"/>
    <property type="evidence" value="ECO:0007669"/>
    <property type="project" value="UniProtKB-EC"/>
</dbReference>
<comment type="pathway">
    <text evidence="7">Bacterial outer membrane biogenesis; LPS lipid A biosynthesis.</text>
</comment>
<keyword evidence="6 7" id="KW-0012">Acyltransferase</keyword>
<dbReference type="NCBIfam" id="NF002060">
    <property type="entry name" value="PRK00892.1"/>
    <property type="match status" value="1"/>
</dbReference>
<dbReference type="InterPro" id="IPR020573">
    <property type="entry name" value="UDP_GlcNAc_AcTrfase_non-rep"/>
</dbReference>
<comment type="similarity">
    <text evidence="7">Belongs to the transferase hexapeptide repeat family. LpxD subfamily.</text>
</comment>
<dbReference type="InterPro" id="IPR007691">
    <property type="entry name" value="LpxD"/>
</dbReference>
<organism evidence="9 10">
    <name type="scientific">Aquibium carbonis</name>
    <dbReference type="NCBI Taxonomy" id="2495581"/>
    <lineage>
        <taxon>Bacteria</taxon>
        <taxon>Pseudomonadati</taxon>
        <taxon>Pseudomonadota</taxon>
        <taxon>Alphaproteobacteria</taxon>
        <taxon>Hyphomicrobiales</taxon>
        <taxon>Phyllobacteriaceae</taxon>
        <taxon>Aquibium</taxon>
    </lineage>
</organism>
<sequence length="353" mass="35599">MGDPVFFPPARRLTVGEAAAMIGGALRKPSSASIEIDGLAAAAQGGAGKLVFVDGRKNAALLDHLLAAAVLCQEELAERVPDAIAVIITRKPAAAFARIGRELYPEAIRSLRVAALGTGIAESASVSPHATIEEGASVGAGVVIGAGAEIGRGSVIAPNAVIGADCRIGRDCYVGPGASVLASLIGNRVTIHGGARLGQDGFGFHAGAGGLEKIPQIGRVVIQDDVEIGANTTIDRGALDDTVVGEGTKIDNLVQIGHNVRIGRHCAIAAQAGISGSVTIGDGVMLGGRAGIADHVTIGDGAQIAAGSGLMHDVPAGERWAGFPAKVATEFFREVYALKKLAGDRKRKGAANG</sequence>
<dbReference type="Proteomes" id="UP000278398">
    <property type="component" value="Unassembled WGS sequence"/>
</dbReference>
<dbReference type="PANTHER" id="PTHR43378">
    <property type="entry name" value="UDP-3-O-ACYLGLUCOSAMINE N-ACYLTRANSFERASE"/>
    <property type="match status" value="1"/>
</dbReference>
<keyword evidence="2 7" id="KW-0441">Lipid A biosynthesis</keyword>
<evidence type="ECO:0000313" key="9">
    <source>
        <dbReference type="EMBL" id="RST86046.1"/>
    </source>
</evidence>
<dbReference type="InterPro" id="IPR011004">
    <property type="entry name" value="Trimer_LpxA-like_sf"/>
</dbReference>
<dbReference type="HAMAP" id="MF_00523">
    <property type="entry name" value="LpxD"/>
    <property type="match status" value="1"/>
</dbReference>
<gene>
    <name evidence="7 9" type="primary">lpxD</name>
    <name evidence="9" type="ORF">EJC49_12855</name>
</gene>
<dbReference type="RefSeq" id="WP_126700334.1">
    <property type="nucleotide sequence ID" value="NZ_RWKW01000043.1"/>
</dbReference>
<dbReference type="EMBL" id="RWKW01000043">
    <property type="protein sequence ID" value="RST86046.1"/>
    <property type="molecule type" value="Genomic_DNA"/>
</dbReference>
<proteinExistence type="inferred from homology"/>
<comment type="subunit">
    <text evidence="7">Homotrimer.</text>
</comment>
<evidence type="ECO:0000256" key="4">
    <source>
        <dbReference type="ARBA" id="ARBA00022737"/>
    </source>
</evidence>
<evidence type="ECO:0000313" key="10">
    <source>
        <dbReference type="Proteomes" id="UP000278398"/>
    </source>
</evidence>
<comment type="function">
    <text evidence="7">Catalyzes the N-acylation of UDP-3-O-acylglucosamine using 3-hydroxyacyl-ACP as the acyl donor. Is involved in the biosynthesis of lipid A, a phosphorylated glycolipid that anchors the lipopolysaccharide to the outer membrane of the cell.</text>
</comment>
<name>A0A3R9Y7S1_9HYPH</name>
<dbReference type="Pfam" id="PF04613">
    <property type="entry name" value="LpxD"/>
    <property type="match status" value="1"/>
</dbReference>
<keyword evidence="10" id="KW-1185">Reference proteome</keyword>
<reference evidence="9 10" key="1">
    <citation type="submission" date="2018-12" db="EMBL/GenBank/DDBJ databases">
        <title>Mesorhizobium carbonis sp. nov., isolated from coal mine water.</title>
        <authorList>
            <person name="Xin W."/>
            <person name="Xu Z."/>
            <person name="Xiang F."/>
            <person name="Zhang J."/>
            <person name="Xi L."/>
            <person name="Liu J."/>
        </authorList>
    </citation>
    <scope>NUCLEOTIDE SEQUENCE [LARGE SCALE GENOMIC DNA]</scope>
    <source>
        <strain evidence="9 10">B2.3</strain>
    </source>
</reference>
<evidence type="ECO:0000256" key="2">
    <source>
        <dbReference type="ARBA" id="ARBA00022556"/>
    </source>
</evidence>
<feature type="domain" description="UDP-3-O-[3-hydroxymyristoyl] glucosamine N-acyltransferase non-repeat region" evidence="8">
    <location>
        <begin position="34"/>
        <end position="99"/>
    </location>
</feature>
<keyword evidence="1 7" id="KW-0444">Lipid biosynthesis</keyword>
<evidence type="ECO:0000259" key="8">
    <source>
        <dbReference type="Pfam" id="PF04613"/>
    </source>
</evidence>
<dbReference type="PROSITE" id="PS00101">
    <property type="entry name" value="HEXAPEP_TRANSFERASES"/>
    <property type="match status" value="1"/>
</dbReference>
<dbReference type="CDD" id="cd03352">
    <property type="entry name" value="LbH_LpxD"/>
    <property type="match status" value="1"/>
</dbReference>
<evidence type="ECO:0000256" key="1">
    <source>
        <dbReference type="ARBA" id="ARBA00022516"/>
    </source>
</evidence>
<evidence type="ECO:0000256" key="3">
    <source>
        <dbReference type="ARBA" id="ARBA00022679"/>
    </source>
</evidence>
<comment type="caution">
    <text evidence="9">The sequence shown here is derived from an EMBL/GenBank/DDBJ whole genome shotgun (WGS) entry which is preliminary data.</text>
</comment>
<dbReference type="Gene3D" id="2.160.10.10">
    <property type="entry name" value="Hexapeptide repeat proteins"/>
    <property type="match status" value="1"/>
</dbReference>
<dbReference type="NCBIfam" id="TIGR01853">
    <property type="entry name" value="lipid_A_lpxD"/>
    <property type="match status" value="1"/>
</dbReference>
<protein>
    <recommendedName>
        <fullName evidence="7">UDP-3-O-acylglucosamine N-acyltransferase</fullName>
        <ecNumber evidence="7">2.3.1.191</ecNumber>
    </recommendedName>
</protein>
<dbReference type="PANTHER" id="PTHR43378:SF2">
    <property type="entry name" value="UDP-3-O-ACYLGLUCOSAMINE N-ACYLTRANSFERASE 1, MITOCHONDRIAL-RELATED"/>
    <property type="match status" value="1"/>
</dbReference>
<comment type="catalytic activity">
    <reaction evidence="7">
        <text>a UDP-3-O-[(3R)-3-hydroxyacyl]-alpha-D-glucosamine + a (3R)-hydroxyacyl-[ACP] = a UDP-2-N,3-O-bis[(3R)-3-hydroxyacyl]-alpha-D-glucosamine + holo-[ACP] + H(+)</text>
        <dbReference type="Rhea" id="RHEA:53836"/>
        <dbReference type="Rhea" id="RHEA-COMP:9685"/>
        <dbReference type="Rhea" id="RHEA-COMP:9945"/>
        <dbReference type="ChEBI" id="CHEBI:15378"/>
        <dbReference type="ChEBI" id="CHEBI:64479"/>
        <dbReference type="ChEBI" id="CHEBI:78827"/>
        <dbReference type="ChEBI" id="CHEBI:137740"/>
        <dbReference type="ChEBI" id="CHEBI:137748"/>
        <dbReference type="EC" id="2.3.1.191"/>
    </reaction>
</comment>
<dbReference type="GO" id="GO:0016410">
    <property type="term" value="F:N-acyltransferase activity"/>
    <property type="evidence" value="ECO:0007669"/>
    <property type="project" value="InterPro"/>
</dbReference>
<evidence type="ECO:0000256" key="7">
    <source>
        <dbReference type="HAMAP-Rule" id="MF_00523"/>
    </source>
</evidence>
<keyword evidence="4 7" id="KW-0677">Repeat</keyword>
<dbReference type="EC" id="2.3.1.191" evidence="7"/>
<dbReference type="AlphaFoldDB" id="A0A3R9Y7S1"/>
<dbReference type="InterPro" id="IPR018357">
    <property type="entry name" value="Hexapep_transf_CS"/>
</dbReference>
<feature type="active site" description="Proton acceptor" evidence="7">
    <location>
        <position position="258"/>
    </location>
</feature>
<dbReference type="SUPFAM" id="SSF51161">
    <property type="entry name" value="Trimeric LpxA-like enzymes"/>
    <property type="match status" value="1"/>
</dbReference>
<accession>A0A3R9Y7S1</accession>
<dbReference type="GO" id="GO:0016020">
    <property type="term" value="C:membrane"/>
    <property type="evidence" value="ECO:0007669"/>
    <property type="project" value="GOC"/>
</dbReference>
<keyword evidence="3 7" id="KW-0808">Transferase</keyword>
<dbReference type="OrthoDB" id="9784739at2"/>
<dbReference type="GO" id="GO:0009245">
    <property type="term" value="P:lipid A biosynthetic process"/>
    <property type="evidence" value="ECO:0007669"/>
    <property type="project" value="UniProtKB-UniRule"/>
</dbReference>
<evidence type="ECO:0000256" key="6">
    <source>
        <dbReference type="ARBA" id="ARBA00023315"/>
    </source>
</evidence>
<dbReference type="UniPathway" id="UPA00973"/>
<dbReference type="Gene3D" id="3.40.1390.10">
    <property type="entry name" value="MurE/MurF, N-terminal domain"/>
    <property type="match status" value="1"/>
</dbReference>